<protein>
    <submittedName>
        <fullName evidence="2">Uncharacterized protein</fullName>
    </submittedName>
</protein>
<name>A0ABN9X124_9DINO</name>
<feature type="compositionally biased region" description="Basic and acidic residues" evidence="1">
    <location>
        <begin position="186"/>
        <end position="199"/>
    </location>
</feature>
<dbReference type="PROSITE" id="PS50096">
    <property type="entry name" value="IQ"/>
    <property type="match status" value="1"/>
</dbReference>
<dbReference type="Gene3D" id="1.20.5.190">
    <property type="match status" value="1"/>
</dbReference>
<organism evidence="2 3">
    <name type="scientific">Prorocentrum cordatum</name>
    <dbReference type="NCBI Taxonomy" id="2364126"/>
    <lineage>
        <taxon>Eukaryota</taxon>
        <taxon>Sar</taxon>
        <taxon>Alveolata</taxon>
        <taxon>Dinophyceae</taxon>
        <taxon>Prorocentrales</taxon>
        <taxon>Prorocentraceae</taxon>
        <taxon>Prorocentrum</taxon>
    </lineage>
</organism>
<comment type="caution">
    <text evidence="2">The sequence shown here is derived from an EMBL/GenBank/DDBJ whole genome shotgun (WGS) entry which is preliminary data.</text>
</comment>
<dbReference type="EMBL" id="CAUYUJ010019600">
    <property type="protein sequence ID" value="CAK0892342.1"/>
    <property type="molecule type" value="Genomic_DNA"/>
</dbReference>
<feature type="region of interest" description="Disordered" evidence="1">
    <location>
        <begin position="164"/>
        <end position="213"/>
    </location>
</feature>
<reference evidence="2" key="1">
    <citation type="submission" date="2023-10" db="EMBL/GenBank/DDBJ databases">
        <authorList>
            <person name="Chen Y."/>
            <person name="Shah S."/>
            <person name="Dougan E. K."/>
            <person name="Thang M."/>
            <person name="Chan C."/>
        </authorList>
    </citation>
    <scope>NUCLEOTIDE SEQUENCE [LARGE SCALE GENOMIC DNA]</scope>
</reference>
<feature type="compositionally biased region" description="Polar residues" evidence="1">
    <location>
        <begin position="164"/>
        <end position="178"/>
    </location>
</feature>
<dbReference type="Proteomes" id="UP001189429">
    <property type="component" value="Unassembled WGS sequence"/>
</dbReference>
<evidence type="ECO:0000313" key="3">
    <source>
        <dbReference type="Proteomes" id="UP001189429"/>
    </source>
</evidence>
<keyword evidence="3" id="KW-1185">Reference proteome</keyword>
<gene>
    <name evidence="2" type="ORF">PCOR1329_LOCUS72034</name>
</gene>
<proteinExistence type="predicted"/>
<evidence type="ECO:0000313" key="2">
    <source>
        <dbReference type="EMBL" id="CAK0892342.1"/>
    </source>
</evidence>
<sequence length="213" mass="23800">MRALQAELDATERNRAELATLLEATVASAGGVRAIDSSRRQNAAIRIQCAWRACLARRQREDLRTMDPYDVIVCFESLSTVIDPDSLRINILRWAGTAFDICASQLSGVRIVAHMGLFDKGKTWLINTLYGKNLPSGKLHETSGLSMVPPYMHSLATHEWIASQSKPPQSTNWTQANPGRSGDVSEEMHLKQSDRRQDEQIEQPPLQCDKQQA</sequence>
<evidence type="ECO:0000256" key="1">
    <source>
        <dbReference type="SAM" id="MobiDB-lite"/>
    </source>
</evidence>
<dbReference type="PANTHER" id="PTHR34726">
    <property type="entry name" value="GBP DOMAIN-CONTAINING PROTEIN"/>
    <property type="match status" value="1"/>
</dbReference>
<accession>A0ABN9X124</accession>
<dbReference type="PANTHER" id="PTHR34726:SF3">
    <property type="entry name" value="GUANYLATE-BINDING PROTEIN N-TERMINAL DOMAIN-CONTAINING PROTEIN-RELATED"/>
    <property type="match status" value="1"/>
</dbReference>